<name>A0ABW0CWW6_STRCD</name>
<proteinExistence type="predicted"/>
<dbReference type="Proteomes" id="UP001596263">
    <property type="component" value="Unassembled WGS sequence"/>
</dbReference>
<dbReference type="SUPFAM" id="SSF51182">
    <property type="entry name" value="RmlC-like cupins"/>
    <property type="match status" value="1"/>
</dbReference>
<evidence type="ECO:0000313" key="2">
    <source>
        <dbReference type="EMBL" id="MFC5220434.1"/>
    </source>
</evidence>
<dbReference type="InterPro" id="IPR013096">
    <property type="entry name" value="Cupin_2"/>
</dbReference>
<dbReference type="RefSeq" id="WP_380865185.1">
    <property type="nucleotide sequence ID" value="NZ_JBHSKM010000048.1"/>
</dbReference>
<dbReference type="PANTHER" id="PTHR36114:SF1">
    <property type="entry name" value="16.7 KDA PROTEIN IN WHIE LOCUS"/>
    <property type="match status" value="1"/>
</dbReference>
<sequence>MSAHDAHTAPPTSQAELPVTKVAAAEVPSSPRHGGDLRIVLGPATTGVTSGFMGTGLLAVGERIREHYHPYSDEFMYVVQGGLEVTTDGKDVHRVTAGEGILIPRMTRHKMLNSGTVPAFVVFHSCPLAPRPELGHVDTEEPDPDED</sequence>
<accession>A0ABW0CWW6</accession>
<reference evidence="3" key="1">
    <citation type="journal article" date="2019" name="Int. J. Syst. Evol. Microbiol.">
        <title>The Global Catalogue of Microorganisms (GCM) 10K type strain sequencing project: providing services to taxonomists for standard genome sequencing and annotation.</title>
        <authorList>
            <consortium name="The Broad Institute Genomics Platform"/>
            <consortium name="The Broad Institute Genome Sequencing Center for Infectious Disease"/>
            <person name="Wu L."/>
            <person name="Ma J."/>
        </authorList>
    </citation>
    <scope>NUCLEOTIDE SEQUENCE [LARGE SCALE GENOMIC DNA]</scope>
    <source>
        <strain evidence="3">KCTC 42586</strain>
    </source>
</reference>
<dbReference type="InterPro" id="IPR011051">
    <property type="entry name" value="RmlC_Cupin_sf"/>
</dbReference>
<dbReference type="Pfam" id="PF07883">
    <property type="entry name" value="Cupin_2"/>
    <property type="match status" value="1"/>
</dbReference>
<dbReference type="Gene3D" id="2.60.120.10">
    <property type="entry name" value="Jelly Rolls"/>
    <property type="match status" value="1"/>
</dbReference>
<gene>
    <name evidence="2" type="ORF">ACFPQ9_42165</name>
</gene>
<dbReference type="PANTHER" id="PTHR36114">
    <property type="entry name" value="16.7 KDA PROTEIN IN WHIE LOCUS"/>
    <property type="match status" value="1"/>
</dbReference>
<evidence type="ECO:0000313" key="3">
    <source>
        <dbReference type="Proteomes" id="UP001596263"/>
    </source>
</evidence>
<comment type="caution">
    <text evidence="2">The sequence shown here is derived from an EMBL/GenBank/DDBJ whole genome shotgun (WGS) entry which is preliminary data.</text>
</comment>
<evidence type="ECO:0000259" key="1">
    <source>
        <dbReference type="Pfam" id="PF07883"/>
    </source>
</evidence>
<keyword evidence="3" id="KW-1185">Reference proteome</keyword>
<dbReference type="InterPro" id="IPR052044">
    <property type="entry name" value="PKS_Associated_Protein"/>
</dbReference>
<dbReference type="CDD" id="cd06991">
    <property type="entry name" value="cupin_TcmJ-like"/>
    <property type="match status" value="1"/>
</dbReference>
<dbReference type="EMBL" id="JBHSKM010000048">
    <property type="protein sequence ID" value="MFC5220434.1"/>
    <property type="molecule type" value="Genomic_DNA"/>
</dbReference>
<dbReference type="InterPro" id="IPR014710">
    <property type="entry name" value="RmlC-like_jellyroll"/>
</dbReference>
<dbReference type="PIRSF" id="PIRSF016602">
    <property type="entry name" value="CurC_prd"/>
    <property type="match status" value="1"/>
</dbReference>
<protein>
    <submittedName>
        <fullName evidence="2">Cupin domain-containing protein</fullName>
    </submittedName>
</protein>
<feature type="domain" description="Cupin type-2" evidence="1">
    <location>
        <begin position="58"/>
        <end position="122"/>
    </location>
</feature>
<dbReference type="InterPro" id="IPR016672">
    <property type="entry name" value="Polyketide_Synth_CurC_prd"/>
</dbReference>
<organism evidence="2 3">
    <name type="scientific">Streptomyces coerulescens</name>
    <dbReference type="NCBI Taxonomy" id="29304"/>
    <lineage>
        <taxon>Bacteria</taxon>
        <taxon>Bacillati</taxon>
        <taxon>Actinomycetota</taxon>
        <taxon>Actinomycetes</taxon>
        <taxon>Kitasatosporales</taxon>
        <taxon>Streptomycetaceae</taxon>
        <taxon>Streptomyces</taxon>
    </lineage>
</organism>